<evidence type="ECO:0000313" key="2">
    <source>
        <dbReference type="EMBL" id="RWA18901.1"/>
    </source>
</evidence>
<evidence type="ECO:0000256" key="1">
    <source>
        <dbReference type="SAM" id="Phobius"/>
    </source>
</evidence>
<comment type="caution">
    <text evidence="2">The sequence shown here is derived from an EMBL/GenBank/DDBJ whole genome shotgun (WGS) entry which is preliminary data.</text>
</comment>
<keyword evidence="1" id="KW-1133">Transmembrane helix</keyword>
<name>A0A439DRR5_9MYCO</name>
<dbReference type="AlphaFoldDB" id="A0A439DRR5"/>
<keyword evidence="3" id="KW-1185">Reference proteome</keyword>
<evidence type="ECO:0000313" key="3">
    <source>
        <dbReference type="Proteomes" id="UP000287177"/>
    </source>
</evidence>
<gene>
    <name evidence="2" type="ORF">MELE44368_04475</name>
</gene>
<protein>
    <submittedName>
        <fullName evidence="2">Uncharacterized protein</fullName>
    </submittedName>
</protein>
<accession>A0A439DRR5</accession>
<keyword evidence="1" id="KW-0472">Membrane</keyword>
<feature type="transmembrane region" description="Helical" evidence="1">
    <location>
        <begin position="6"/>
        <end position="29"/>
    </location>
</feature>
<sequence>MHRTHLLRHVVVTILLGLFALVITWLCLFNGAV</sequence>
<reference evidence="2 3" key="1">
    <citation type="submission" date="2013-06" db="EMBL/GenBank/DDBJ databases">
        <title>The draft sequence of the Mycobacterium elephantis genome.</title>
        <authorList>
            <person name="Pettersson F.B."/>
            <person name="Das S."/>
            <person name="Dasgupta S."/>
            <person name="Bhattacharya A."/>
            <person name="Kirsebom L.A."/>
        </authorList>
    </citation>
    <scope>NUCLEOTIDE SEQUENCE [LARGE SCALE GENOMIC DNA]</scope>
    <source>
        <strain evidence="2 3">DSM 44368</strain>
    </source>
</reference>
<organism evidence="2 3">
    <name type="scientific">Mycolicibacterium elephantis DSM 44368</name>
    <dbReference type="NCBI Taxonomy" id="1335622"/>
    <lineage>
        <taxon>Bacteria</taxon>
        <taxon>Bacillati</taxon>
        <taxon>Actinomycetota</taxon>
        <taxon>Actinomycetes</taxon>
        <taxon>Mycobacteriales</taxon>
        <taxon>Mycobacteriaceae</taxon>
        <taxon>Mycolicibacterium</taxon>
    </lineage>
</organism>
<keyword evidence="1" id="KW-0812">Transmembrane</keyword>
<dbReference type="Proteomes" id="UP000287177">
    <property type="component" value="Unassembled WGS sequence"/>
</dbReference>
<dbReference type="EMBL" id="ATDN01000023">
    <property type="protein sequence ID" value="RWA18901.1"/>
    <property type="molecule type" value="Genomic_DNA"/>
</dbReference>
<proteinExistence type="predicted"/>